<feature type="region of interest" description="Disordered" evidence="1">
    <location>
        <begin position="1"/>
        <end position="20"/>
    </location>
</feature>
<organism evidence="3 4">
    <name type="scientific">Agromyces bracchium</name>
    <dbReference type="NCBI Taxonomy" id="88376"/>
    <lineage>
        <taxon>Bacteria</taxon>
        <taxon>Bacillati</taxon>
        <taxon>Actinomycetota</taxon>
        <taxon>Actinomycetes</taxon>
        <taxon>Micrococcales</taxon>
        <taxon>Microbacteriaceae</taxon>
        <taxon>Agromyces</taxon>
    </lineage>
</organism>
<keyword evidence="2" id="KW-0472">Membrane</keyword>
<feature type="transmembrane region" description="Helical" evidence="2">
    <location>
        <begin position="377"/>
        <end position="395"/>
    </location>
</feature>
<sequence>MDAPSATDETGRIAPPDRAGAGRVPEWVWTIALAVLGAVVSWARVEPAARAALWAEDGAFFLGDALAADPLGVLLQPYQGYLHLVPRMIAGVTVAVVPVEGYAIAMTVGSCLVVGAVSAIVFACARSVVAWLPARVALGALTFLAPAVGWEVVGNAANLHWYALWLAPWLLLAAPRRRSTAILLGVVGLAAALTEIQMLLFLPLLAWRFRDPNRLIVGAGVLLGSAAQVVALLLSPRDPGAEGSPPFLSTVQGYLYHAPMEAVFPSRQWKAAWVLHFGWWGAALVLLPFLVALVWVLWRGLAVERIAGAALAAGSVVAWSAAYVLNSNPDYFFSLVPVDVAVNIHLTRYGVVPSLFLLAVVVLATSVSWRAGVLRRTAVAVLVAVLIATVVGALVPQPSARGAGPDWASAIPAARAACAADSAPDRTAVAIAPDGWAVEVPCDRLAD</sequence>
<feature type="transmembrane region" description="Helical" evidence="2">
    <location>
        <begin position="346"/>
        <end position="365"/>
    </location>
</feature>
<feature type="transmembrane region" description="Helical" evidence="2">
    <location>
        <begin position="305"/>
        <end position="326"/>
    </location>
</feature>
<protein>
    <submittedName>
        <fullName evidence="3">Uncharacterized protein</fullName>
    </submittedName>
</protein>
<evidence type="ECO:0000256" key="1">
    <source>
        <dbReference type="SAM" id="MobiDB-lite"/>
    </source>
</evidence>
<feature type="transmembrane region" description="Helical" evidence="2">
    <location>
        <begin position="136"/>
        <end position="161"/>
    </location>
</feature>
<gene>
    <name evidence="3" type="ORF">GJ743_00240</name>
</gene>
<dbReference type="EMBL" id="WMLB01000001">
    <property type="protein sequence ID" value="MTH66803.1"/>
    <property type="molecule type" value="Genomic_DNA"/>
</dbReference>
<feature type="transmembrane region" description="Helical" evidence="2">
    <location>
        <begin position="181"/>
        <end position="203"/>
    </location>
</feature>
<feature type="transmembrane region" description="Helical" evidence="2">
    <location>
        <begin position="215"/>
        <end position="234"/>
    </location>
</feature>
<evidence type="ECO:0000313" key="4">
    <source>
        <dbReference type="Proteomes" id="UP000433071"/>
    </source>
</evidence>
<feature type="transmembrane region" description="Helical" evidence="2">
    <location>
        <begin position="277"/>
        <end position="298"/>
    </location>
</feature>
<comment type="caution">
    <text evidence="3">The sequence shown here is derived from an EMBL/GenBank/DDBJ whole genome shotgun (WGS) entry which is preliminary data.</text>
</comment>
<dbReference type="Proteomes" id="UP000433071">
    <property type="component" value="Unassembled WGS sequence"/>
</dbReference>
<accession>A0A6I3M8C7</accession>
<dbReference type="OrthoDB" id="4578799at2"/>
<keyword evidence="2" id="KW-1133">Transmembrane helix</keyword>
<evidence type="ECO:0000256" key="2">
    <source>
        <dbReference type="SAM" id="Phobius"/>
    </source>
</evidence>
<proteinExistence type="predicted"/>
<keyword evidence="4" id="KW-1185">Reference proteome</keyword>
<keyword evidence="2" id="KW-0812">Transmembrane</keyword>
<feature type="transmembrane region" description="Helical" evidence="2">
    <location>
        <begin position="102"/>
        <end position="124"/>
    </location>
</feature>
<dbReference type="AlphaFoldDB" id="A0A6I3M8C7"/>
<reference evidence="3 4" key="1">
    <citation type="submission" date="2019-11" db="EMBL/GenBank/DDBJ databases">
        <title>Agromyces kandeliae sp. nov., isolated from mangrove soil.</title>
        <authorList>
            <person name="Wang R."/>
        </authorList>
    </citation>
    <scope>NUCLEOTIDE SEQUENCE [LARGE SCALE GENOMIC DNA]</scope>
    <source>
        <strain evidence="3 4">JCM 11433</strain>
    </source>
</reference>
<name>A0A6I3M8C7_9MICO</name>
<evidence type="ECO:0000313" key="3">
    <source>
        <dbReference type="EMBL" id="MTH66803.1"/>
    </source>
</evidence>
<dbReference type="RefSeq" id="WP_155049940.1">
    <property type="nucleotide sequence ID" value="NZ_BAAAIB010000007.1"/>
</dbReference>